<dbReference type="Pfam" id="PF00403">
    <property type="entry name" value="HMA"/>
    <property type="match status" value="1"/>
</dbReference>
<dbReference type="HOGENOM" id="CLU_041115_0_0_10"/>
<dbReference type="PROSITE" id="PS50846">
    <property type="entry name" value="HMA_2"/>
    <property type="match status" value="1"/>
</dbReference>
<dbReference type="AlphaFoldDB" id="D0MGS7"/>
<dbReference type="RefSeq" id="WP_012845250.1">
    <property type="nucleotide sequence ID" value="NC_013501.1"/>
</dbReference>
<gene>
    <name evidence="3" type="ordered locus">Rmar_2770</name>
</gene>
<evidence type="ECO:0000313" key="4">
    <source>
        <dbReference type="Proteomes" id="UP000002221"/>
    </source>
</evidence>
<dbReference type="KEGG" id="rmr:Rmar_2770"/>
<dbReference type="InterPro" id="IPR052698">
    <property type="entry name" value="MoCofactor_Util/Proc"/>
</dbReference>
<evidence type="ECO:0000259" key="2">
    <source>
        <dbReference type="PROSITE" id="PS50846"/>
    </source>
</evidence>
<organism evidence="3 4">
    <name type="scientific">Rhodothermus marinus (strain ATCC 43812 / DSM 4252 / R-10)</name>
    <name type="common">Rhodothermus obamensis</name>
    <dbReference type="NCBI Taxonomy" id="518766"/>
    <lineage>
        <taxon>Bacteria</taxon>
        <taxon>Pseudomonadati</taxon>
        <taxon>Rhodothermota</taxon>
        <taxon>Rhodothermia</taxon>
        <taxon>Rhodothermales</taxon>
        <taxon>Rhodothermaceae</taxon>
        <taxon>Rhodothermus</taxon>
    </lineage>
</organism>
<dbReference type="EMBL" id="CP001807">
    <property type="protein sequence ID" value="ACY49640.1"/>
    <property type="molecule type" value="Genomic_DNA"/>
</dbReference>
<dbReference type="Gene3D" id="3.40.50.720">
    <property type="entry name" value="NAD(P)-binding Rossmann-like Domain"/>
    <property type="match status" value="1"/>
</dbReference>
<dbReference type="InterPro" id="IPR036163">
    <property type="entry name" value="HMA_dom_sf"/>
</dbReference>
<keyword evidence="4" id="KW-1185">Reference proteome</keyword>
<evidence type="ECO:0000313" key="3">
    <source>
        <dbReference type="EMBL" id="ACY49640.1"/>
    </source>
</evidence>
<accession>D0MGS7</accession>
<feature type="domain" description="HMA" evidence="2">
    <location>
        <begin position="274"/>
        <end position="338"/>
    </location>
</feature>
<dbReference type="InterPro" id="IPR003777">
    <property type="entry name" value="XdhC_CoxI"/>
</dbReference>
<dbReference type="Proteomes" id="UP000002221">
    <property type="component" value="Chromosome"/>
</dbReference>
<dbReference type="eggNOG" id="COG2608">
    <property type="taxonomic scope" value="Bacteria"/>
</dbReference>
<dbReference type="InterPro" id="IPR017969">
    <property type="entry name" value="Heavy-metal-associated_CS"/>
</dbReference>
<dbReference type="SUPFAM" id="SSF55008">
    <property type="entry name" value="HMA, heavy metal-associated domain"/>
    <property type="match status" value="1"/>
</dbReference>
<dbReference type="PROSITE" id="PS01047">
    <property type="entry name" value="HMA_1"/>
    <property type="match status" value="1"/>
</dbReference>
<dbReference type="PANTHER" id="PTHR30388:SF6">
    <property type="entry name" value="XANTHINE DEHYDROGENASE SUBUNIT A-RELATED"/>
    <property type="match status" value="1"/>
</dbReference>
<evidence type="ECO:0000256" key="1">
    <source>
        <dbReference type="ARBA" id="ARBA00022723"/>
    </source>
</evidence>
<dbReference type="eggNOG" id="COG1975">
    <property type="taxonomic scope" value="Bacteria"/>
</dbReference>
<reference evidence="3 4" key="1">
    <citation type="journal article" date="2009" name="Stand. Genomic Sci.">
        <title>Complete genome sequence of Rhodothermus marinus type strain (R-10).</title>
        <authorList>
            <person name="Nolan M."/>
            <person name="Tindall B.J."/>
            <person name="Pomrenke H."/>
            <person name="Lapidus A."/>
            <person name="Copeland A."/>
            <person name="Glavina Del Rio T."/>
            <person name="Lucas S."/>
            <person name="Chen F."/>
            <person name="Tice H."/>
            <person name="Cheng J.F."/>
            <person name="Saunders E."/>
            <person name="Han C."/>
            <person name="Bruce D."/>
            <person name="Goodwin L."/>
            <person name="Chain P."/>
            <person name="Pitluck S."/>
            <person name="Ovchinikova G."/>
            <person name="Pati A."/>
            <person name="Ivanova N."/>
            <person name="Mavromatis K."/>
            <person name="Chen A."/>
            <person name="Palaniappan K."/>
            <person name="Land M."/>
            <person name="Hauser L."/>
            <person name="Chang Y.J."/>
            <person name="Jeffries C.D."/>
            <person name="Brettin T."/>
            <person name="Goker M."/>
            <person name="Bristow J."/>
            <person name="Eisen J.A."/>
            <person name="Markowitz V."/>
            <person name="Hugenholtz P."/>
            <person name="Kyrpides N.C."/>
            <person name="Klenk H.P."/>
            <person name="Detter J.C."/>
        </authorList>
    </citation>
    <scope>NUCLEOTIDE SEQUENCE [LARGE SCALE GENOMIC DNA]</scope>
    <source>
        <strain evidence="4">ATCC 43812 / DSM 4252 / R-10</strain>
    </source>
</reference>
<dbReference type="GO" id="GO:0046872">
    <property type="term" value="F:metal ion binding"/>
    <property type="evidence" value="ECO:0007669"/>
    <property type="project" value="UniProtKB-KW"/>
</dbReference>
<protein>
    <recommendedName>
        <fullName evidence="2">HMA domain-containing protein</fullName>
    </recommendedName>
</protein>
<proteinExistence type="predicted"/>
<dbReference type="CDD" id="cd00371">
    <property type="entry name" value="HMA"/>
    <property type="match status" value="1"/>
</dbReference>
<dbReference type="Pfam" id="PF13478">
    <property type="entry name" value="XdhC_C"/>
    <property type="match status" value="1"/>
</dbReference>
<dbReference type="InterPro" id="IPR006121">
    <property type="entry name" value="HMA_dom"/>
</dbReference>
<keyword evidence="1" id="KW-0479">Metal-binding</keyword>
<name>D0MGS7_RHOM4</name>
<dbReference type="Gene3D" id="3.30.70.100">
    <property type="match status" value="1"/>
</dbReference>
<dbReference type="InterPro" id="IPR027051">
    <property type="entry name" value="XdhC_Rossmann_dom"/>
</dbReference>
<sequence>MFDPILERARMQTERGEPCALAIVVRYEAPISGKPGDKALILPDGTLHGWVGGGCTRPVVIREALRAMRDGRPRLVRITPEAAEVEVEGIVAYSMTCYSGGTLDVYIEPLLPPPQLLVLGRSAVAQALVRLGRALGYRVLVADPEASTALFPEADFLVPSFALDNLPLTPWTFAVVATQGEGDEEALEAALAHAFPYVALVASRRKAARLREVLAERGVPADRLEAVRAPAGLNLGARTPEEIALSILAEIVQERHRNPVPALAEAPTPVEGLIETTLHIKGMSCAHCLHTVEKTLKALPGVVVRAVELGYAEVAYDPARVTPSALAEALEARGYHLRTDTVAEP</sequence>
<dbReference type="PANTHER" id="PTHR30388">
    <property type="entry name" value="ALDEHYDE OXIDOREDUCTASE MOLYBDENUM COFACTOR ASSEMBLY PROTEIN"/>
    <property type="match status" value="1"/>
</dbReference>
<dbReference type="FunFam" id="3.30.70.100:FF:000001">
    <property type="entry name" value="ATPase copper transporting beta"/>
    <property type="match status" value="1"/>
</dbReference>
<dbReference type="Pfam" id="PF02625">
    <property type="entry name" value="XdhC_CoxI"/>
    <property type="match status" value="1"/>
</dbReference>
<dbReference type="OrthoDB" id="678327at2"/>
<dbReference type="STRING" id="518766.Rmar_2770"/>